<dbReference type="EMBL" id="CP018092">
    <property type="protein sequence ID" value="ATS18245.1"/>
    <property type="molecule type" value="Genomic_DNA"/>
</dbReference>
<dbReference type="InterPro" id="IPR029261">
    <property type="entry name" value="Transposase_Znf"/>
</dbReference>
<evidence type="ECO:0000259" key="2">
    <source>
        <dbReference type="Pfam" id="PF14690"/>
    </source>
</evidence>
<dbReference type="KEGG" id="slw:BRW62_05160"/>
<organism evidence="3 4">
    <name type="scientific">Parathermosynechococcus lividus PCC 6715</name>
    <dbReference type="NCBI Taxonomy" id="1917166"/>
    <lineage>
        <taxon>Bacteria</taxon>
        <taxon>Bacillati</taxon>
        <taxon>Cyanobacteriota</taxon>
        <taxon>Cyanophyceae</taxon>
        <taxon>Acaryochloridales</taxon>
        <taxon>Thermosynechococcaceae</taxon>
        <taxon>Parathermosynechococcus</taxon>
    </lineage>
</organism>
<dbReference type="PANTHER" id="PTHR33498">
    <property type="entry name" value="TRANSPOSASE FOR INSERTION SEQUENCE ELEMENT IS1557"/>
    <property type="match status" value="1"/>
</dbReference>
<dbReference type="PANTHER" id="PTHR33498:SF1">
    <property type="entry name" value="TRANSPOSASE FOR INSERTION SEQUENCE ELEMENT IS1557"/>
    <property type="match status" value="1"/>
</dbReference>
<reference evidence="4" key="2">
    <citation type="journal article" date="2022" name="Front. Microbiol.">
        <title>Comparative Genomic Analysis Revealed Distinct Molecular Components and Organization of CO2-Concentrating Mechanism in Thermophilic Cyanobacteria.</title>
        <authorList>
            <person name="Tang J."/>
            <person name="Zhou H."/>
            <person name="Yao D."/>
            <person name="Riaz S."/>
            <person name="You D."/>
            <person name="Klepacz-Smolka A."/>
            <person name="Daroch M."/>
        </authorList>
    </citation>
    <scope>NUCLEOTIDE SEQUENCE [LARGE SCALE GENOMIC DNA]</scope>
    <source>
        <strain evidence="4">PCC 6715</strain>
    </source>
</reference>
<dbReference type="NCBIfam" id="NF033550">
    <property type="entry name" value="transpos_ISL3"/>
    <property type="match status" value="1"/>
</dbReference>
<evidence type="ECO:0000259" key="1">
    <source>
        <dbReference type="Pfam" id="PF01610"/>
    </source>
</evidence>
<keyword evidence="4" id="KW-1185">Reference proteome</keyword>
<dbReference type="InterPro" id="IPR002560">
    <property type="entry name" value="Transposase_DDE"/>
</dbReference>
<feature type="domain" description="Transposase IS204/IS1001/IS1096/IS1165 zinc-finger" evidence="2">
    <location>
        <begin position="37"/>
        <end position="79"/>
    </location>
</feature>
<evidence type="ECO:0000313" key="3">
    <source>
        <dbReference type="EMBL" id="ATS18245.1"/>
    </source>
</evidence>
<dbReference type="AlphaFoldDB" id="A0A2D2Q152"/>
<gene>
    <name evidence="3" type="ORF">BRW62_05160</name>
</gene>
<sequence>MQLLLTDLLNLPGIEVEDYTDVAGELILIVEAKTTEAICPRCQQKTCHLHQNHWYLVRDLSISGRTVFLKINRRQFKCRTFGKPFSETLDFIGNRRKQTDRFAQSIVQQVLHSDIHNVAISNGLTDEEVWSMVQYVSKKKLHVDVSSLKRLGIDEISLGKGQGDYIVVLVDLERRIPLAFAPSRKQEDVRQVLEAWGAAVLNQIIEVSIDLSGNYKSLVHKLLPNATVVADRFHVMKIVNQELDKARQSICKANEQTVNEVQKAQIAAALKQSKYALLKPEENLTQKQKAKLEEIREVVPSLARMHQEKESFRAIFEQAKDWKDGTFQLLDWLAQAQDSFQESVRTICRWFGEVTAYFDNHTNSDVVEGINNKLKLIKRSGYGFRNFDNFQLRCLICWHLAID</sequence>
<dbReference type="Proteomes" id="UP000231057">
    <property type="component" value="Chromosome"/>
</dbReference>
<protein>
    <submittedName>
        <fullName evidence="3">ISL3 family transposase</fullName>
    </submittedName>
</protein>
<dbReference type="OrthoDB" id="563056at2"/>
<name>A0A2D2Q152_PARLV</name>
<dbReference type="RefSeq" id="WP_099798592.1">
    <property type="nucleotide sequence ID" value="NZ_CP018092.1"/>
</dbReference>
<accession>A0A2D2Q152</accession>
<reference evidence="3 4" key="1">
    <citation type="submission" date="2016-11" db="EMBL/GenBank/DDBJ databases">
        <title>Complete genome sequence of thermophilic cyanobacteria strain Synechococcus sp. PCC6715.</title>
        <authorList>
            <person name="Tang J."/>
            <person name="Daroch M."/>
            <person name="Liang Y."/>
            <person name="Jiang D."/>
            <person name="Shah M."/>
        </authorList>
    </citation>
    <scope>NUCLEOTIDE SEQUENCE [LARGE SCALE GENOMIC DNA]</scope>
    <source>
        <strain evidence="3 4">PCC 6715</strain>
    </source>
</reference>
<evidence type="ECO:0000313" key="4">
    <source>
        <dbReference type="Proteomes" id="UP000231057"/>
    </source>
</evidence>
<proteinExistence type="predicted"/>
<dbReference type="Pfam" id="PF01610">
    <property type="entry name" value="DDE_Tnp_ISL3"/>
    <property type="match status" value="1"/>
</dbReference>
<dbReference type="InterPro" id="IPR047951">
    <property type="entry name" value="Transpos_ISL3"/>
</dbReference>
<feature type="domain" description="Transposase IS204/IS1001/IS1096/IS1165 DDE" evidence="1">
    <location>
        <begin position="151"/>
        <end position="393"/>
    </location>
</feature>
<dbReference type="Pfam" id="PF14690">
    <property type="entry name" value="Zn_ribbon_ISL3"/>
    <property type="match status" value="1"/>
</dbReference>